<name>A0A4R4PE89_9ACTN</name>
<dbReference type="AlphaFoldDB" id="A0A4R4PE89"/>
<dbReference type="Proteomes" id="UP000295431">
    <property type="component" value="Unassembled WGS sequence"/>
</dbReference>
<dbReference type="GO" id="GO:0016020">
    <property type="term" value="C:membrane"/>
    <property type="evidence" value="ECO:0007669"/>
    <property type="project" value="UniProtKB-SubCell"/>
</dbReference>
<organism evidence="7 8">
    <name type="scientific">Actinomadura bangladeshensis</name>
    <dbReference type="NCBI Taxonomy" id="453573"/>
    <lineage>
        <taxon>Bacteria</taxon>
        <taxon>Bacillati</taxon>
        <taxon>Actinomycetota</taxon>
        <taxon>Actinomycetes</taxon>
        <taxon>Streptosporangiales</taxon>
        <taxon>Thermomonosporaceae</taxon>
        <taxon>Actinomadura</taxon>
    </lineage>
</organism>
<dbReference type="InterPro" id="IPR038330">
    <property type="entry name" value="TspO/MBR-related_sf"/>
</dbReference>
<evidence type="ECO:0000256" key="4">
    <source>
        <dbReference type="ARBA" id="ARBA00022989"/>
    </source>
</evidence>
<evidence type="ECO:0000256" key="6">
    <source>
        <dbReference type="SAM" id="Phobius"/>
    </source>
</evidence>
<comment type="subcellular location">
    <subcellularLocation>
        <location evidence="1">Membrane</location>
        <topology evidence="1">Multi-pass membrane protein</topology>
    </subcellularLocation>
</comment>
<evidence type="ECO:0000313" key="7">
    <source>
        <dbReference type="EMBL" id="TDC19827.1"/>
    </source>
</evidence>
<dbReference type="PANTHER" id="PTHR10057:SF0">
    <property type="entry name" value="TRANSLOCATOR PROTEIN"/>
    <property type="match status" value="1"/>
</dbReference>
<keyword evidence="5 6" id="KW-0472">Membrane</keyword>
<dbReference type="InterPro" id="IPR004307">
    <property type="entry name" value="TspO_MBR"/>
</dbReference>
<keyword evidence="3 6" id="KW-0812">Transmembrane</keyword>
<reference evidence="7 8" key="1">
    <citation type="submission" date="2019-03" db="EMBL/GenBank/DDBJ databases">
        <title>Draft genome sequences of novel Actinobacteria.</title>
        <authorList>
            <person name="Sahin N."/>
            <person name="Ay H."/>
            <person name="Saygin H."/>
        </authorList>
    </citation>
    <scope>NUCLEOTIDE SEQUENCE [LARGE SCALE GENOMIC DNA]</scope>
    <source>
        <strain evidence="7 8">DSM 45347</strain>
    </source>
</reference>
<keyword evidence="8" id="KW-1185">Reference proteome</keyword>
<dbReference type="EMBL" id="SMJW01000005">
    <property type="protein sequence ID" value="TDC19827.1"/>
    <property type="molecule type" value="Genomic_DNA"/>
</dbReference>
<dbReference type="PANTHER" id="PTHR10057">
    <property type="entry name" value="PERIPHERAL-TYPE BENZODIAZEPINE RECEPTOR"/>
    <property type="match status" value="1"/>
</dbReference>
<dbReference type="GO" id="GO:0033013">
    <property type="term" value="P:tetrapyrrole metabolic process"/>
    <property type="evidence" value="ECO:0007669"/>
    <property type="project" value="UniProtKB-ARBA"/>
</dbReference>
<evidence type="ECO:0000313" key="8">
    <source>
        <dbReference type="Proteomes" id="UP000295431"/>
    </source>
</evidence>
<evidence type="ECO:0000256" key="2">
    <source>
        <dbReference type="ARBA" id="ARBA00007524"/>
    </source>
</evidence>
<dbReference type="RefSeq" id="WP_131936520.1">
    <property type="nucleotide sequence ID" value="NZ_BAAAMX010000069.1"/>
</dbReference>
<dbReference type="OrthoDB" id="9795496at2"/>
<feature type="transmembrane region" description="Helical" evidence="6">
    <location>
        <begin position="58"/>
        <end position="77"/>
    </location>
</feature>
<comment type="similarity">
    <text evidence="2">Belongs to the TspO/BZRP family.</text>
</comment>
<protein>
    <submittedName>
        <fullName evidence="7">Tryptophan-rich sensory protein</fullName>
    </submittedName>
</protein>
<comment type="caution">
    <text evidence="7">The sequence shown here is derived from an EMBL/GenBank/DDBJ whole genome shotgun (WGS) entry which is preliminary data.</text>
</comment>
<dbReference type="FunFam" id="1.20.1260.100:FF:000001">
    <property type="entry name" value="translocator protein 2"/>
    <property type="match status" value="1"/>
</dbReference>
<accession>A0A4R4PE89</accession>
<evidence type="ECO:0000256" key="1">
    <source>
        <dbReference type="ARBA" id="ARBA00004141"/>
    </source>
</evidence>
<gene>
    <name evidence="7" type="ORF">E1284_02360</name>
</gene>
<proteinExistence type="inferred from homology"/>
<evidence type="ECO:0000256" key="3">
    <source>
        <dbReference type="ARBA" id="ARBA00022692"/>
    </source>
</evidence>
<dbReference type="PIRSF" id="PIRSF005859">
    <property type="entry name" value="PBR"/>
    <property type="match status" value="1"/>
</dbReference>
<dbReference type="Gene3D" id="1.20.1260.100">
    <property type="entry name" value="TspO/MBR protein"/>
    <property type="match status" value="1"/>
</dbReference>
<evidence type="ECO:0000256" key="5">
    <source>
        <dbReference type="ARBA" id="ARBA00023136"/>
    </source>
</evidence>
<dbReference type="Pfam" id="PF03073">
    <property type="entry name" value="TspO_MBR"/>
    <property type="match status" value="1"/>
</dbReference>
<dbReference type="CDD" id="cd15904">
    <property type="entry name" value="TSPO_MBR"/>
    <property type="match status" value="1"/>
</dbReference>
<sequence length="172" mass="18447">MRPVKDRGAAAARWGTYAATTAAVTAAAVAGSRAVDPNTGWYRSLAKPPWQPPAWAFGVVWTPLYASVAWASGHALLRAERRGRRSLAAALGVNMALNVAWNQMFFGRRNPAAGVAGTLLLDVSNADLIRRTARIDTTAARVLVPYAVWCGFATALNGDIAYRNRSHARTGR</sequence>
<keyword evidence="4 6" id="KW-1133">Transmembrane helix</keyword>